<accession>M4Z8W7</accession>
<dbReference type="RefSeq" id="WP_015667226.1">
    <property type="nucleotide sequence ID" value="NC_020453.1"/>
</dbReference>
<protein>
    <submittedName>
        <fullName evidence="1">PBS lyase HEAT domain protein repeat-containing protein</fullName>
    </submittedName>
</protein>
<dbReference type="Proteomes" id="UP000011841">
    <property type="component" value="Chromosome"/>
</dbReference>
<proteinExistence type="predicted"/>
<dbReference type="GeneID" id="301821064"/>
<dbReference type="OrthoDB" id="9844128at2"/>
<evidence type="ECO:0000313" key="1">
    <source>
        <dbReference type="EMBL" id="BAM90118.1"/>
    </source>
</evidence>
<dbReference type="KEGG" id="aol:S58_41320"/>
<dbReference type="GO" id="GO:0016829">
    <property type="term" value="F:lyase activity"/>
    <property type="evidence" value="ECO:0007669"/>
    <property type="project" value="UniProtKB-KW"/>
</dbReference>
<dbReference type="EMBL" id="AP012603">
    <property type="protein sequence ID" value="BAM90118.1"/>
    <property type="molecule type" value="Genomic_DNA"/>
</dbReference>
<name>M4Z8W7_9BRAD</name>
<dbReference type="AlphaFoldDB" id="M4Z8W7"/>
<dbReference type="HOGENOM" id="CLU_1692131_0_0_5"/>
<sequence length="155" mass="16913">MELHSSDAITIDAFCAAFVSALVANGITSIRPRSGSARRGFQAVLNKLDKIIAETNDKDTLYDLLKIRTSLAPGLSGSYDNFEAHLRGLQTSMVSSPNPAFADLRFNVSPSYAQSALDRLDKRWSELAKSAAKEFEMLGKEMSASDERQYGLSST</sequence>
<reference evidence="1 2" key="1">
    <citation type="journal article" date="2013" name="Appl. Environ. Microbiol.">
        <title>Genome analysis suggests that the soil oligotrophic bacterium Agromonas oligotrophica (Bradyrhizobium oligotrophicum) is a nitrogen-fixing symbiont of Aeschynomene indica.</title>
        <authorList>
            <person name="Okubo T."/>
            <person name="Fukushima S."/>
            <person name="Itakura M."/>
            <person name="Oshima K."/>
            <person name="Longtonglang A."/>
            <person name="Teaumroong N."/>
            <person name="Mitsui H."/>
            <person name="Hattori M."/>
            <person name="Hattori R."/>
            <person name="Hattori T."/>
            <person name="Minamisawa K."/>
        </authorList>
    </citation>
    <scope>NUCLEOTIDE SEQUENCE [LARGE SCALE GENOMIC DNA]</scope>
    <source>
        <strain evidence="1 2">S58</strain>
    </source>
</reference>
<organism evidence="1 2">
    <name type="scientific">Bradyrhizobium oligotrophicum S58</name>
    <dbReference type="NCBI Taxonomy" id="1245469"/>
    <lineage>
        <taxon>Bacteria</taxon>
        <taxon>Pseudomonadati</taxon>
        <taxon>Pseudomonadota</taxon>
        <taxon>Alphaproteobacteria</taxon>
        <taxon>Hyphomicrobiales</taxon>
        <taxon>Nitrobacteraceae</taxon>
        <taxon>Bradyrhizobium</taxon>
    </lineage>
</organism>
<keyword evidence="2" id="KW-1185">Reference proteome</keyword>
<evidence type="ECO:0000313" key="2">
    <source>
        <dbReference type="Proteomes" id="UP000011841"/>
    </source>
</evidence>
<keyword evidence="1" id="KW-0456">Lyase</keyword>
<gene>
    <name evidence="1" type="ORF">S58_41320</name>
</gene>